<dbReference type="InterPro" id="IPR029063">
    <property type="entry name" value="SAM-dependent_MTases_sf"/>
</dbReference>
<feature type="domain" description="Methyltransferase type 11" evidence="1">
    <location>
        <begin position="69"/>
        <end position="160"/>
    </location>
</feature>
<gene>
    <name evidence="2" type="ORF">GCM10009789_83680</name>
</gene>
<sequence length="298" mass="33546">MSSGTRAAGQPTKPEQWAEWVLRRRFGGDPDARRQTDQFIEPIRRRLLDLAELRPEDVVLDIASRDGYMGVGAAERLSADGRVIFTELSEDLLTACQTNAEAAMVPAQCEYRQLPPDDLSTFADASVDVVIVRSILNYVEDRIEALSEYRRVLRPGGRLAMIQMFPNETKPGWLSGYYVPEVADLAARVGAVLDSYSPKTETLYEERVLIAELESVGFETLYMWLNLEISRSSDWPPPRWELAKQMSTGPDQPTLDEAITEALDPAEADRLIAVLRVEVESGRRAVRFPKAFIRAIRD</sequence>
<dbReference type="Proteomes" id="UP001500393">
    <property type="component" value="Unassembled WGS sequence"/>
</dbReference>
<dbReference type="PANTHER" id="PTHR42912">
    <property type="entry name" value="METHYLTRANSFERASE"/>
    <property type="match status" value="1"/>
</dbReference>
<protein>
    <recommendedName>
        <fullName evidence="1">Methyltransferase type 11 domain-containing protein</fullName>
    </recommendedName>
</protein>
<proteinExistence type="predicted"/>
<evidence type="ECO:0000313" key="3">
    <source>
        <dbReference type="Proteomes" id="UP001500393"/>
    </source>
</evidence>
<dbReference type="RefSeq" id="WP_344222340.1">
    <property type="nucleotide sequence ID" value="NZ_BAAAOS010000066.1"/>
</dbReference>
<evidence type="ECO:0000313" key="2">
    <source>
        <dbReference type="EMBL" id="GAA1616939.1"/>
    </source>
</evidence>
<dbReference type="InterPro" id="IPR013216">
    <property type="entry name" value="Methyltransf_11"/>
</dbReference>
<accession>A0ABN2ETL8</accession>
<keyword evidence="3" id="KW-1185">Reference proteome</keyword>
<dbReference type="SUPFAM" id="SSF53335">
    <property type="entry name" value="S-adenosyl-L-methionine-dependent methyltransferases"/>
    <property type="match status" value="1"/>
</dbReference>
<reference evidence="2 3" key="1">
    <citation type="journal article" date="2019" name="Int. J. Syst. Evol. Microbiol.">
        <title>The Global Catalogue of Microorganisms (GCM) 10K type strain sequencing project: providing services to taxonomists for standard genome sequencing and annotation.</title>
        <authorList>
            <consortium name="The Broad Institute Genomics Platform"/>
            <consortium name="The Broad Institute Genome Sequencing Center for Infectious Disease"/>
            <person name="Wu L."/>
            <person name="Ma J."/>
        </authorList>
    </citation>
    <scope>NUCLEOTIDE SEQUENCE [LARGE SCALE GENOMIC DNA]</scope>
    <source>
        <strain evidence="2 3">JCM 14969</strain>
    </source>
</reference>
<dbReference type="EMBL" id="BAAAOS010000066">
    <property type="protein sequence ID" value="GAA1616939.1"/>
    <property type="molecule type" value="Genomic_DNA"/>
</dbReference>
<evidence type="ECO:0000259" key="1">
    <source>
        <dbReference type="Pfam" id="PF08241"/>
    </source>
</evidence>
<dbReference type="InterPro" id="IPR050508">
    <property type="entry name" value="Methyltransf_Superfamily"/>
</dbReference>
<dbReference type="CDD" id="cd02440">
    <property type="entry name" value="AdoMet_MTases"/>
    <property type="match status" value="1"/>
</dbReference>
<dbReference type="Gene3D" id="3.40.50.150">
    <property type="entry name" value="Vaccinia Virus protein VP39"/>
    <property type="match status" value="1"/>
</dbReference>
<dbReference type="Pfam" id="PF08241">
    <property type="entry name" value="Methyltransf_11"/>
    <property type="match status" value="1"/>
</dbReference>
<comment type="caution">
    <text evidence="2">The sequence shown here is derived from an EMBL/GenBank/DDBJ whole genome shotgun (WGS) entry which is preliminary data.</text>
</comment>
<name>A0ABN2ETL8_9ACTN</name>
<organism evidence="2 3">
    <name type="scientific">Kribbella sancticallisti</name>
    <dbReference type="NCBI Taxonomy" id="460087"/>
    <lineage>
        <taxon>Bacteria</taxon>
        <taxon>Bacillati</taxon>
        <taxon>Actinomycetota</taxon>
        <taxon>Actinomycetes</taxon>
        <taxon>Propionibacteriales</taxon>
        <taxon>Kribbellaceae</taxon>
        <taxon>Kribbella</taxon>
    </lineage>
</organism>